<dbReference type="EMBL" id="LBPV01000013">
    <property type="protein sequence ID" value="KKP65720.1"/>
    <property type="molecule type" value="Genomic_DNA"/>
</dbReference>
<dbReference type="Proteomes" id="UP000033866">
    <property type="component" value="Unassembled WGS sequence"/>
</dbReference>
<evidence type="ECO:0000256" key="3">
    <source>
        <dbReference type="ARBA" id="ARBA00023274"/>
    </source>
</evidence>
<dbReference type="CDD" id="cd00364">
    <property type="entry name" value="Ribosomal_uS17"/>
    <property type="match status" value="1"/>
</dbReference>
<dbReference type="GO" id="GO:0006412">
    <property type="term" value="P:translation"/>
    <property type="evidence" value="ECO:0007669"/>
    <property type="project" value="InterPro"/>
</dbReference>
<evidence type="ECO:0000313" key="4">
    <source>
        <dbReference type="EMBL" id="KKP65720.1"/>
    </source>
</evidence>
<dbReference type="GO" id="GO:0022627">
    <property type="term" value="C:cytosolic small ribosomal subunit"/>
    <property type="evidence" value="ECO:0007669"/>
    <property type="project" value="TreeGrafter"/>
</dbReference>
<protein>
    <submittedName>
        <fullName evidence="4">30S ribosomal protein S17</fullName>
    </submittedName>
</protein>
<organism evidence="4 5">
    <name type="scientific">candidate division WS6 bacterium GW2011_GWE1_34_7</name>
    <dbReference type="NCBI Taxonomy" id="1619093"/>
    <lineage>
        <taxon>Bacteria</taxon>
        <taxon>Candidatus Dojkabacteria</taxon>
    </lineage>
</organism>
<gene>
    <name evidence="4" type="ORF">UR61_C0013G0013</name>
</gene>
<dbReference type="Pfam" id="PF00366">
    <property type="entry name" value="Ribosomal_S17"/>
    <property type="match status" value="1"/>
</dbReference>
<dbReference type="AlphaFoldDB" id="A0A0G0DRN6"/>
<dbReference type="GO" id="GO:0003735">
    <property type="term" value="F:structural constituent of ribosome"/>
    <property type="evidence" value="ECO:0007669"/>
    <property type="project" value="InterPro"/>
</dbReference>
<evidence type="ECO:0000256" key="1">
    <source>
        <dbReference type="ARBA" id="ARBA00010254"/>
    </source>
</evidence>
<dbReference type="Gene3D" id="2.40.50.140">
    <property type="entry name" value="Nucleic acid-binding proteins"/>
    <property type="match status" value="1"/>
</dbReference>
<dbReference type="SUPFAM" id="SSF50249">
    <property type="entry name" value="Nucleic acid-binding proteins"/>
    <property type="match status" value="1"/>
</dbReference>
<dbReference type="InterPro" id="IPR000266">
    <property type="entry name" value="Ribosomal_uS17"/>
</dbReference>
<keyword evidence="2 4" id="KW-0689">Ribosomal protein</keyword>
<dbReference type="PANTHER" id="PTHR10744:SF1">
    <property type="entry name" value="SMALL RIBOSOMAL SUBUNIT PROTEIN US17M"/>
    <property type="match status" value="1"/>
</dbReference>
<comment type="similarity">
    <text evidence="1">Belongs to the universal ribosomal protein uS17 family.</text>
</comment>
<dbReference type="InterPro" id="IPR012340">
    <property type="entry name" value="NA-bd_OB-fold"/>
</dbReference>
<accession>A0A0G0DRN6</accession>
<dbReference type="PRINTS" id="PR00973">
    <property type="entry name" value="RIBOSOMALS17"/>
</dbReference>
<evidence type="ECO:0000313" key="5">
    <source>
        <dbReference type="Proteomes" id="UP000033866"/>
    </source>
</evidence>
<name>A0A0G0DRN6_9BACT</name>
<evidence type="ECO:0000256" key="2">
    <source>
        <dbReference type="ARBA" id="ARBA00022980"/>
    </source>
</evidence>
<keyword evidence="3" id="KW-0687">Ribonucleoprotein</keyword>
<proteinExistence type="inferred from homology"/>
<reference evidence="4 5" key="1">
    <citation type="journal article" date="2015" name="Nature">
        <title>rRNA introns, odd ribosomes, and small enigmatic genomes across a large radiation of phyla.</title>
        <authorList>
            <person name="Brown C.T."/>
            <person name="Hug L.A."/>
            <person name="Thomas B.C."/>
            <person name="Sharon I."/>
            <person name="Castelle C.J."/>
            <person name="Singh A."/>
            <person name="Wilkins M.J."/>
            <person name="Williams K.H."/>
            <person name="Banfield J.F."/>
        </authorList>
    </citation>
    <scope>NUCLEOTIDE SEQUENCE [LARGE SCALE GENOMIC DNA]</scope>
</reference>
<dbReference type="PANTHER" id="PTHR10744">
    <property type="entry name" value="40S RIBOSOMAL PROTEIN S11 FAMILY MEMBER"/>
    <property type="match status" value="1"/>
</dbReference>
<sequence length="81" mass="9428">MTEKTGNKRELEGVVVSNSMVNTVRVRVDTAQTHPVYRKVVNKKKIFFAHTDQELEVGSKVRIRESKPYSKNVRWIVINKE</sequence>
<comment type="caution">
    <text evidence="4">The sequence shown here is derived from an EMBL/GenBank/DDBJ whole genome shotgun (WGS) entry which is preliminary data.</text>
</comment>